<dbReference type="CDD" id="cd14014">
    <property type="entry name" value="STKc_PknB_like"/>
    <property type="match status" value="1"/>
</dbReference>
<dbReference type="SMART" id="SM00220">
    <property type="entry name" value="S_TKc"/>
    <property type="match status" value="1"/>
</dbReference>
<organism evidence="12 13">
    <name type="scientific">Mycobacterium paragordonae</name>
    <dbReference type="NCBI Taxonomy" id="1389713"/>
    <lineage>
        <taxon>Bacteria</taxon>
        <taxon>Bacillati</taxon>
        <taxon>Actinomycetota</taxon>
        <taxon>Actinomycetes</taxon>
        <taxon>Mycobacteriales</taxon>
        <taxon>Mycobacteriaceae</taxon>
        <taxon>Mycobacterium</taxon>
    </lineage>
</organism>
<reference evidence="12 13" key="1">
    <citation type="journal article" date="2019" name="Emerg. Microbes Infect.">
        <title>Comprehensive subspecies identification of 175 nontuberculous mycobacteria species based on 7547 genomic profiles.</title>
        <authorList>
            <person name="Matsumoto Y."/>
            <person name="Kinjo T."/>
            <person name="Motooka D."/>
            <person name="Nabeya D."/>
            <person name="Jung N."/>
            <person name="Uechi K."/>
            <person name="Horii T."/>
            <person name="Iida T."/>
            <person name="Fujita J."/>
            <person name="Nakamura S."/>
        </authorList>
    </citation>
    <scope>NUCLEOTIDE SEQUENCE [LARGE SCALE GENOMIC DNA]</scope>
    <source>
        <strain evidence="12 13">JCM 18565</strain>
    </source>
</reference>
<evidence type="ECO:0000256" key="6">
    <source>
        <dbReference type="ARBA" id="ARBA00022777"/>
    </source>
</evidence>
<keyword evidence="10" id="KW-1133">Transmembrane helix</keyword>
<dbReference type="PANTHER" id="PTHR43289:SF6">
    <property type="entry name" value="SERINE_THREONINE-PROTEIN KINASE NEKL-3"/>
    <property type="match status" value="1"/>
</dbReference>
<keyword evidence="2" id="KW-0723">Serine/threonine-protein kinase</keyword>
<feature type="compositionally biased region" description="Low complexity" evidence="9">
    <location>
        <begin position="336"/>
        <end position="346"/>
    </location>
</feature>
<keyword evidence="10" id="KW-0472">Membrane</keyword>
<dbReference type="PROSITE" id="PS51125">
    <property type="entry name" value="NHL"/>
    <property type="match status" value="5"/>
</dbReference>
<evidence type="ECO:0000313" key="13">
    <source>
        <dbReference type="Proteomes" id="UP000465240"/>
    </source>
</evidence>
<dbReference type="SUPFAM" id="SSF56112">
    <property type="entry name" value="Protein kinase-like (PK-like)"/>
    <property type="match status" value="1"/>
</dbReference>
<dbReference type="PANTHER" id="PTHR43289">
    <property type="entry name" value="MITOGEN-ACTIVATED PROTEIN KINASE KINASE KINASE 20-RELATED"/>
    <property type="match status" value="1"/>
</dbReference>
<feature type="transmembrane region" description="Helical" evidence="10">
    <location>
        <begin position="311"/>
        <end position="332"/>
    </location>
</feature>
<dbReference type="InterPro" id="IPR008271">
    <property type="entry name" value="Ser/Thr_kinase_AS"/>
</dbReference>
<keyword evidence="3" id="KW-0808">Transferase</keyword>
<dbReference type="PROSITE" id="PS00108">
    <property type="entry name" value="PROTEIN_KINASE_ST"/>
    <property type="match status" value="1"/>
</dbReference>
<evidence type="ECO:0000256" key="9">
    <source>
        <dbReference type="SAM" id="MobiDB-lite"/>
    </source>
</evidence>
<evidence type="ECO:0000256" key="4">
    <source>
        <dbReference type="ARBA" id="ARBA00022737"/>
    </source>
</evidence>
<evidence type="ECO:0000256" key="1">
    <source>
        <dbReference type="ARBA" id="ARBA00012513"/>
    </source>
</evidence>
<dbReference type="InterPro" id="IPR000719">
    <property type="entry name" value="Prot_kinase_dom"/>
</dbReference>
<accession>A0ABQ1CD52</accession>
<dbReference type="Gene3D" id="2.40.10.500">
    <property type="match status" value="3"/>
</dbReference>
<name>A0ABQ1CD52_9MYCO</name>
<keyword evidence="4" id="KW-0677">Repeat</keyword>
<dbReference type="Gene3D" id="1.10.510.10">
    <property type="entry name" value="Transferase(Phosphotransferase) domain 1"/>
    <property type="match status" value="1"/>
</dbReference>
<dbReference type="Gene3D" id="3.30.200.20">
    <property type="entry name" value="Phosphorylase Kinase, domain 1"/>
    <property type="match status" value="1"/>
</dbReference>
<keyword evidence="7" id="KW-0067">ATP-binding</keyword>
<dbReference type="Pfam" id="PF00069">
    <property type="entry name" value="Pkinase"/>
    <property type="match status" value="1"/>
</dbReference>
<evidence type="ECO:0000256" key="3">
    <source>
        <dbReference type="ARBA" id="ARBA00022679"/>
    </source>
</evidence>
<protein>
    <recommendedName>
        <fullName evidence="1">non-specific serine/threonine protein kinase</fullName>
        <ecNumber evidence="1">2.7.11.1</ecNumber>
    </recommendedName>
</protein>
<dbReference type="Pfam" id="PF01436">
    <property type="entry name" value="NHL"/>
    <property type="match status" value="5"/>
</dbReference>
<feature type="domain" description="Protein kinase" evidence="11">
    <location>
        <begin position="9"/>
        <end position="270"/>
    </location>
</feature>
<keyword evidence="10" id="KW-0812">Transmembrane</keyword>
<proteinExistence type="predicted"/>
<dbReference type="SUPFAM" id="SSF101898">
    <property type="entry name" value="NHL repeat"/>
    <property type="match status" value="1"/>
</dbReference>
<keyword evidence="5" id="KW-0547">Nucleotide-binding</keyword>
<dbReference type="RefSeq" id="WP_120794389.1">
    <property type="nucleotide sequence ID" value="NZ_BLKX01000001.1"/>
</dbReference>
<feature type="repeat" description="NHL" evidence="8">
    <location>
        <begin position="400"/>
        <end position="437"/>
    </location>
</feature>
<evidence type="ECO:0000256" key="7">
    <source>
        <dbReference type="ARBA" id="ARBA00022840"/>
    </source>
</evidence>
<keyword evidence="6" id="KW-0418">Kinase</keyword>
<gene>
    <name evidence="12" type="ORF">MPRG_54470</name>
</gene>
<feature type="region of interest" description="Disordered" evidence="9">
    <location>
        <begin position="336"/>
        <end position="356"/>
    </location>
</feature>
<dbReference type="EMBL" id="BLKX01000001">
    <property type="protein sequence ID" value="GFG82171.1"/>
    <property type="molecule type" value="Genomic_DNA"/>
</dbReference>
<dbReference type="InterPro" id="IPR035016">
    <property type="entry name" value="NHL_PKND"/>
</dbReference>
<feature type="repeat" description="NHL" evidence="8">
    <location>
        <begin position="521"/>
        <end position="562"/>
    </location>
</feature>
<evidence type="ECO:0000259" key="11">
    <source>
        <dbReference type="PROSITE" id="PS50011"/>
    </source>
</evidence>
<evidence type="ECO:0000256" key="10">
    <source>
        <dbReference type="SAM" id="Phobius"/>
    </source>
</evidence>
<evidence type="ECO:0000256" key="8">
    <source>
        <dbReference type="PROSITE-ProRule" id="PRU00504"/>
    </source>
</evidence>
<feature type="repeat" description="NHL" evidence="8">
    <location>
        <begin position="573"/>
        <end position="604"/>
    </location>
</feature>
<evidence type="ECO:0000256" key="5">
    <source>
        <dbReference type="ARBA" id="ARBA00022741"/>
    </source>
</evidence>
<feature type="repeat" description="NHL" evidence="8">
    <location>
        <begin position="486"/>
        <end position="520"/>
    </location>
</feature>
<dbReference type="InterPro" id="IPR001258">
    <property type="entry name" value="NHL_repeat"/>
</dbReference>
<dbReference type="CDD" id="cd14952">
    <property type="entry name" value="NHL_PKND_like"/>
    <property type="match status" value="1"/>
</dbReference>
<dbReference type="EC" id="2.7.11.1" evidence="1"/>
<dbReference type="InterPro" id="IPR011009">
    <property type="entry name" value="Kinase-like_dom_sf"/>
</dbReference>
<dbReference type="PROSITE" id="PS50011">
    <property type="entry name" value="PROTEIN_KINASE_DOM"/>
    <property type="match status" value="1"/>
</dbReference>
<feature type="repeat" description="NHL" evidence="8">
    <location>
        <begin position="361"/>
        <end position="395"/>
    </location>
</feature>
<evidence type="ECO:0000313" key="12">
    <source>
        <dbReference type="EMBL" id="GFG82171.1"/>
    </source>
</evidence>
<keyword evidence="13" id="KW-1185">Reference proteome</keyword>
<sequence>MQGTPFGRYRLQNMMGQGGMGEVWRAYDTATNRTVAIKLLPPQLATDQTFVQRFRREAEAAAQLNNPHIIPIHNYGEIDGRLYVDMRLVEGRDLEEKLANGPLPPHRAVHIIEQVAQALRAAHKVGLVHRDVKPSNILLDEDDFAYLIDFGIARGADDAGLTGSREMIGSWHYMAPERLMAQDADARADIYALTCVLYECLTGNRPFPGDSLESQVTAHLTLPPPRPSSTRPDLPPDFDAVIAKGMAKEPAERYQTVTELAAAAQGAPADADAEAVASSAETMAADAAAATKLSEAATPPLLARLSPRARVALGAVLVTLVAAVVVTTTVLVHRAGGPPAQSSVAKPSPPPSPSPTEVALPFAGLSGPLGVAVDGAGNVYVADNGNNRVVKLDAATRDQSVLPFSDLRYAVGVAVDGSGTVYVTDSYNERVTKLAAGAANQTVLKLERNGPHGVAVDGAGNLYLADWIKDRVLKVAAGTGAQTALPMTGLDGPEGVAVDGSGNVYVADLGDGQVTKLTAETGVQTTVPFFGLVKPWGVAVDGAGNVYVSDAGTGRVVRLAAETGSQSVLPFPQLDGPHGVAVDGAGNLYVAESGKNRVLKLPKS</sequence>
<comment type="caution">
    <text evidence="12">The sequence shown here is derived from an EMBL/GenBank/DDBJ whole genome shotgun (WGS) entry which is preliminary data.</text>
</comment>
<dbReference type="Proteomes" id="UP000465240">
    <property type="component" value="Unassembled WGS sequence"/>
</dbReference>
<evidence type="ECO:0000256" key="2">
    <source>
        <dbReference type="ARBA" id="ARBA00022527"/>
    </source>
</evidence>